<evidence type="ECO:0000256" key="3">
    <source>
        <dbReference type="ARBA" id="ARBA00022475"/>
    </source>
</evidence>
<dbReference type="FunFam" id="1.20.81.30:FF:000001">
    <property type="entry name" value="Type II secretion system protein F"/>
    <property type="match status" value="2"/>
</dbReference>
<organism evidence="10 11">
    <name type="scientific">Paramicrobacterium humi</name>
    <dbReference type="NCBI Taxonomy" id="640635"/>
    <lineage>
        <taxon>Bacteria</taxon>
        <taxon>Bacillati</taxon>
        <taxon>Actinomycetota</taxon>
        <taxon>Actinomycetes</taxon>
        <taxon>Micrococcales</taxon>
        <taxon>Microbacteriaceae</taxon>
        <taxon>Paramicrobacterium</taxon>
    </lineage>
</organism>
<evidence type="ECO:0000256" key="2">
    <source>
        <dbReference type="ARBA" id="ARBA00005745"/>
    </source>
</evidence>
<evidence type="ECO:0000256" key="8">
    <source>
        <dbReference type="SAM" id="Phobius"/>
    </source>
</evidence>
<dbReference type="InterPro" id="IPR003004">
    <property type="entry name" value="GspF/PilC"/>
</dbReference>
<dbReference type="EMBL" id="FNRY01000001">
    <property type="protein sequence ID" value="SEB40890.1"/>
    <property type="molecule type" value="Genomic_DNA"/>
</dbReference>
<keyword evidence="11" id="KW-1185">Reference proteome</keyword>
<protein>
    <submittedName>
        <fullName evidence="10">Type IV pilus assembly protein PilC</fullName>
    </submittedName>
</protein>
<dbReference type="PANTHER" id="PTHR30012:SF0">
    <property type="entry name" value="TYPE II SECRETION SYSTEM PROTEIN F-RELATED"/>
    <property type="match status" value="1"/>
</dbReference>
<evidence type="ECO:0000256" key="7">
    <source>
        <dbReference type="ARBA" id="ARBA00023136"/>
    </source>
</evidence>
<dbReference type="Proteomes" id="UP000199183">
    <property type="component" value="Unassembled WGS sequence"/>
</dbReference>
<comment type="subcellular location">
    <subcellularLocation>
        <location evidence="1">Cell inner membrane</location>
        <topology evidence="1">Multi-pass membrane protein</topology>
    </subcellularLocation>
</comment>
<comment type="similarity">
    <text evidence="2">Belongs to the GSP F family.</text>
</comment>
<feature type="transmembrane region" description="Helical" evidence="8">
    <location>
        <begin position="381"/>
        <end position="408"/>
    </location>
</feature>
<evidence type="ECO:0000256" key="5">
    <source>
        <dbReference type="ARBA" id="ARBA00022692"/>
    </source>
</evidence>
<sequence>MPTITGYTYKGRNEAGKIVKGKMDASGEAAVASKMRMLGLSPVEIAAAPEATGLNREISIPGLSKGVTLKDLAIMSRQMSTMTSAGLSLLRTLSILAEQTESKPLAKILVTVRDDVEAGSSLSDSMKKFPQDFPPIMINMVRAGETGGFLDNALNTVATNFEKEVELRNSIKSAMTYPIVVVVMVILAVAGMLIFIVPVFKDMYEGMGGTLPLPTQFLVILSQNMIWAGPLIIIVAVVTAIWWKQNKNTESVRQKVDPLKLKMPVFGMLNVKLAIARFSRNFADMIGAGVPILQSLAIVGETSGNWVIEKALVKVADSVRTGKSIAGPLSEEPVFPAMVTQMVAVGEDSGALQPMLEKIADFYDQEVKTTTEQLTSLIEPLLIAFLGIVVGGMIVALYLPIFNIYSLIE</sequence>
<dbReference type="STRING" id="640635.SAMN04489806_0472"/>
<evidence type="ECO:0000313" key="10">
    <source>
        <dbReference type="EMBL" id="SEB40890.1"/>
    </source>
</evidence>
<keyword evidence="5 8" id="KW-0812">Transmembrane</keyword>
<feature type="domain" description="Type II secretion system protein GspF" evidence="9">
    <location>
        <begin position="278"/>
        <end position="400"/>
    </location>
</feature>
<dbReference type="InterPro" id="IPR018076">
    <property type="entry name" value="T2SS_GspF_dom"/>
</dbReference>
<proteinExistence type="inferred from homology"/>
<feature type="transmembrane region" description="Helical" evidence="8">
    <location>
        <begin position="177"/>
        <end position="200"/>
    </location>
</feature>
<accession>A0A1H4J3K2</accession>
<keyword evidence="4" id="KW-0997">Cell inner membrane</keyword>
<dbReference type="PRINTS" id="PR00812">
    <property type="entry name" value="BCTERIALGSPF"/>
</dbReference>
<feature type="transmembrane region" description="Helical" evidence="8">
    <location>
        <begin position="220"/>
        <end position="243"/>
    </location>
</feature>
<evidence type="ECO:0000256" key="4">
    <source>
        <dbReference type="ARBA" id="ARBA00022519"/>
    </source>
</evidence>
<evidence type="ECO:0000256" key="1">
    <source>
        <dbReference type="ARBA" id="ARBA00004429"/>
    </source>
</evidence>
<keyword evidence="6 8" id="KW-1133">Transmembrane helix</keyword>
<dbReference type="Pfam" id="PF00482">
    <property type="entry name" value="T2SSF"/>
    <property type="match status" value="2"/>
</dbReference>
<evidence type="ECO:0000313" key="11">
    <source>
        <dbReference type="Proteomes" id="UP000199183"/>
    </source>
</evidence>
<dbReference type="AlphaFoldDB" id="A0A1H4J3K2"/>
<keyword evidence="7 8" id="KW-0472">Membrane</keyword>
<dbReference type="PANTHER" id="PTHR30012">
    <property type="entry name" value="GENERAL SECRETION PATHWAY PROTEIN"/>
    <property type="match status" value="1"/>
</dbReference>
<gene>
    <name evidence="10" type="ORF">SAMN04489806_0472</name>
</gene>
<dbReference type="GO" id="GO:0005886">
    <property type="term" value="C:plasma membrane"/>
    <property type="evidence" value="ECO:0007669"/>
    <property type="project" value="UniProtKB-SubCell"/>
</dbReference>
<dbReference type="InterPro" id="IPR042094">
    <property type="entry name" value="T2SS_GspF_sf"/>
</dbReference>
<keyword evidence="3" id="KW-1003">Cell membrane</keyword>
<evidence type="ECO:0000259" key="9">
    <source>
        <dbReference type="Pfam" id="PF00482"/>
    </source>
</evidence>
<name>A0A1H4J3K2_9MICO</name>
<dbReference type="RefSeq" id="WP_176980695.1">
    <property type="nucleotide sequence ID" value="NZ_FNRY01000001.1"/>
</dbReference>
<dbReference type="Gene3D" id="1.20.81.30">
    <property type="entry name" value="Type II secretion system (T2SS), domain F"/>
    <property type="match status" value="2"/>
</dbReference>
<evidence type="ECO:0000256" key="6">
    <source>
        <dbReference type="ARBA" id="ARBA00022989"/>
    </source>
</evidence>
<reference evidence="10 11" key="1">
    <citation type="submission" date="2016-10" db="EMBL/GenBank/DDBJ databases">
        <authorList>
            <person name="de Groot N.N."/>
        </authorList>
    </citation>
    <scope>NUCLEOTIDE SEQUENCE [LARGE SCALE GENOMIC DNA]</scope>
    <source>
        <strain evidence="10 11">DSM 21799</strain>
    </source>
</reference>
<feature type="domain" description="Type II secretion system protein GspF" evidence="9">
    <location>
        <begin position="76"/>
        <end position="198"/>
    </location>
</feature>